<organism evidence="2 3">
    <name type="scientific">Fictibacillus arsenicus</name>
    <dbReference type="NCBI Taxonomy" id="255247"/>
    <lineage>
        <taxon>Bacteria</taxon>
        <taxon>Bacillati</taxon>
        <taxon>Bacillota</taxon>
        <taxon>Bacilli</taxon>
        <taxon>Bacillales</taxon>
        <taxon>Fictibacillaceae</taxon>
        <taxon>Fictibacillus</taxon>
    </lineage>
</organism>
<evidence type="ECO:0000313" key="3">
    <source>
        <dbReference type="Proteomes" id="UP000188597"/>
    </source>
</evidence>
<keyword evidence="1" id="KW-0812">Transmembrane</keyword>
<dbReference type="InterPro" id="IPR012341">
    <property type="entry name" value="6hp_glycosidase-like_sf"/>
</dbReference>
<dbReference type="InterPro" id="IPR008928">
    <property type="entry name" value="6-hairpin_glycosidase_sf"/>
</dbReference>
<evidence type="ECO:0000313" key="2">
    <source>
        <dbReference type="EMBL" id="OOE14386.1"/>
    </source>
</evidence>
<proteinExistence type="predicted"/>
<evidence type="ECO:0008006" key="4">
    <source>
        <dbReference type="Google" id="ProtNLM"/>
    </source>
</evidence>
<dbReference type="OrthoDB" id="1779554at2"/>
<reference evidence="2 3" key="1">
    <citation type="submission" date="2016-11" db="EMBL/GenBank/DDBJ databases">
        <authorList>
            <person name="Jaros S."/>
            <person name="Januszkiewicz K."/>
            <person name="Wedrychowicz H."/>
        </authorList>
    </citation>
    <scope>NUCLEOTIDE SEQUENCE [LARGE SCALE GENOMIC DNA]</scope>
    <source>
        <strain evidence="2 3">Con a/3</strain>
    </source>
</reference>
<comment type="caution">
    <text evidence="2">The sequence shown here is derived from an EMBL/GenBank/DDBJ whole genome shotgun (WGS) entry which is preliminary data.</text>
</comment>
<dbReference type="RefSeq" id="WP_077359960.1">
    <property type="nucleotide sequence ID" value="NZ_MQMF01000001.1"/>
</dbReference>
<dbReference type="GO" id="GO:0005975">
    <property type="term" value="P:carbohydrate metabolic process"/>
    <property type="evidence" value="ECO:0007669"/>
    <property type="project" value="InterPro"/>
</dbReference>
<accession>A0A1V3GBY0</accession>
<evidence type="ECO:0000256" key="1">
    <source>
        <dbReference type="SAM" id="Phobius"/>
    </source>
</evidence>
<feature type="transmembrane region" description="Helical" evidence="1">
    <location>
        <begin position="7"/>
        <end position="24"/>
    </location>
</feature>
<dbReference type="EMBL" id="MQMF01000001">
    <property type="protein sequence ID" value="OOE14386.1"/>
    <property type="molecule type" value="Genomic_DNA"/>
</dbReference>
<keyword evidence="1" id="KW-1133">Transmembrane helix</keyword>
<dbReference type="Proteomes" id="UP000188597">
    <property type="component" value="Unassembled WGS sequence"/>
</dbReference>
<sequence>MRKYRYYLYPISLFCLIITFILLVNNNKPSDKTNIINQYYLTNNSLVKNYGRSNDLEFLSESMGLYLEYLLLIENEKEFNKIFNVFESKFILKKDGLYHIKWRLEDYQSTNALIDDLRIIRVLKEASVIFDNRNFLEIANKLSNSLTFTHMNGGYFTDFYDWNYKQHANELHLSYIDTEALTQSSQNIDFQSLQQKGNDETSPFFLEVLRIQKNKYEPANPLTVNMIDQMLIAIQVLKITDQPPFKFDQWLKSELLNNKKIYGQYKRDSLVPLDFNESSAVYSLLTLYFLEQKDKQLAKKSYELLRRQLPLQKEPNYEEIHFFDFIHSVIADYKYKNQK</sequence>
<gene>
    <name evidence="2" type="ORF">UN64_04095</name>
</gene>
<name>A0A1V3GBY0_9BACL</name>
<dbReference type="Gene3D" id="1.50.10.10">
    <property type="match status" value="1"/>
</dbReference>
<keyword evidence="1" id="KW-0472">Membrane</keyword>
<protein>
    <recommendedName>
        <fullName evidence="4">Glycoside transferase</fullName>
    </recommendedName>
</protein>
<dbReference type="AlphaFoldDB" id="A0A1V3GBY0"/>
<dbReference type="SUPFAM" id="SSF48208">
    <property type="entry name" value="Six-hairpin glycosidases"/>
    <property type="match status" value="1"/>
</dbReference>